<sequence length="37" mass="4608">MYNYVYILRIIIINSTNNYIYCKLVCNEKYIIYIFYG</sequence>
<dbReference type="EMBL" id="MF101412">
    <property type="protein sequence ID" value="ARW60236.1"/>
    <property type="molecule type" value="Genomic_DNA"/>
</dbReference>
<geneLocation type="chloroplast" evidence="1"/>
<accession>A0A1Z1M2H4</accession>
<protein>
    <submittedName>
        <fullName evidence="1">Uncharacterized protein</fullName>
    </submittedName>
</protein>
<reference evidence="1" key="1">
    <citation type="journal article" date="2017" name="J. Phycol.">
        <title>Analysis of chloroplast genomes and a supermatrix inform reclassification of the Rhodomelaceae (Rhodophyta).</title>
        <authorList>
            <person name="Diaz-Tapia P."/>
            <person name="Maggs C.A."/>
            <person name="West J.A."/>
            <person name="Verbruggen H."/>
        </authorList>
    </citation>
    <scope>NUCLEOTIDE SEQUENCE</scope>
    <source>
        <strain evidence="1">JFC1711</strain>
    </source>
</reference>
<gene>
    <name evidence="1" type="primary">orf37</name>
</gene>
<evidence type="ECO:0000313" key="1">
    <source>
        <dbReference type="EMBL" id="ARW60236.1"/>
    </source>
</evidence>
<organism evidence="1">
    <name type="scientific">Laurencieae sp</name>
    <dbReference type="NCBI Taxonomy" id="2007162"/>
    <lineage>
        <taxon>Eukaryota</taxon>
        <taxon>Rhodophyta</taxon>
        <taxon>Florideophyceae</taxon>
        <taxon>Rhodymeniophycidae</taxon>
        <taxon>Ceramiales</taxon>
        <taxon>Rhodomelaceae</taxon>
        <taxon>Laurencieae</taxon>
    </lineage>
</organism>
<keyword evidence="1" id="KW-0150">Chloroplast</keyword>
<name>A0A1Z1M2H4_9FLOR</name>
<proteinExistence type="predicted"/>
<dbReference type="AlphaFoldDB" id="A0A1Z1M2H4"/>
<keyword evidence="1" id="KW-0934">Plastid</keyword>